<evidence type="ECO:0008006" key="3">
    <source>
        <dbReference type="Google" id="ProtNLM"/>
    </source>
</evidence>
<name>A0ABQ3GBF1_9BURK</name>
<evidence type="ECO:0000313" key="2">
    <source>
        <dbReference type="Proteomes" id="UP000626210"/>
    </source>
</evidence>
<protein>
    <recommendedName>
        <fullName evidence="3">MSMEG_0570 family nitrogen starvation response protein</fullName>
    </recommendedName>
</protein>
<comment type="caution">
    <text evidence="1">The sequence shown here is derived from an EMBL/GenBank/DDBJ whole genome shotgun (WGS) entry which is preliminary data.</text>
</comment>
<proteinExistence type="predicted"/>
<dbReference type="NCBIfam" id="TIGR04042">
    <property type="entry name" value="MSMEG_0570_fam"/>
    <property type="match status" value="1"/>
</dbReference>
<dbReference type="EMBL" id="BMYK01000032">
    <property type="protein sequence ID" value="GHD00602.1"/>
    <property type="molecule type" value="Genomic_DNA"/>
</dbReference>
<sequence length="96" mass="10462">MPAMHYRLRWPDASESLAYSPSLVIEDFFTPGQDYALADFLRRAREATAIASARVQAKYGFACSAALDQLADTEARAAAFADHAGAQVRVLSFHPA</sequence>
<keyword evidence="2" id="KW-1185">Reference proteome</keyword>
<dbReference type="InterPro" id="IPR023846">
    <property type="entry name" value="CHP04042_MSMEG0570"/>
</dbReference>
<dbReference type="Proteomes" id="UP000626210">
    <property type="component" value="Unassembled WGS sequence"/>
</dbReference>
<organism evidence="1 2">
    <name type="scientific">Pseudorhodoferax aquiterrae</name>
    <dbReference type="NCBI Taxonomy" id="747304"/>
    <lineage>
        <taxon>Bacteria</taxon>
        <taxon>Pseudomonadati</taxon>
        <taxon>Pseudomonadota</taxon>
        <taxon>Betaproteobacteria</taxon>
        <taxon>Burkholderiales</taxon>
        <taxon>Comamonadaceae</taxon>
    </lineage>
</organism>
<dbReference type="RefSeq" id="WP_189690381.1">
    <property type="nucleotide sequence ID" value="NZ_BMYK01000032.1"/>
</dbReference>
<reference evidence="2" key="1">
    <citation type="journal article" date="2019" name="Int. J. Syst. Evol. Microbiol.">
        <title>The Global Catalogue of Microorganisms (GCM) 10K type strain sequencing project: providing services to taxonomists for standard genome sequencing and annotation.</title>
        <authorList>
            <consortium name="The Broad Institute Genomics Platform"/>
            <consortium name="The Broad Institute Genome Sequencing Center for Infectious Disease"/>
            <person name="Wu L."/>
            <person name="Ma J."/>
        </authorList>
    </citation>
    <scope>NUCLEOTIDE SEQUENCE [LARGE SCALE GENOMIC DNA]</scope>
    <source>
        <strain evidence="2">KCTC 23314</strain>
    </source>
</reference>
<evidence type="ECO:0000313" key="1">
    <source>
        <dbReference type="EMBL" id="GHD00602.1"/>
    </source>
</evidence>
<gene>
    <name evidence="1" type="ORF">GCM10007320_58200</name>
</gene>
<accession>A0ABQ3GBF1</accession>